<feature type="domain" description="Nrap protein" evidence="6">
    <location>
        <begin position="142"/>
        <end position="273"/>
    </location>
</feature>
<feature type="domain" description="Nrap protein" evidence="11">
    <location>
        <begin position="946"/>
        <end position="1082"/>
    </location>
</feature>
<comment type="caution">
    <text evidence="12">The sequence shown here is derived from an EMBL/GenBank/DDBJ whole genome shotgun (WGS) entry which is preliminary data.</text>
</comment>
<dbReference type="GO" id="GO:0006409">
    <property type="term" value="P:tRNA export from nucleus"/>
    <property type="evidence" value="ECO:0007669"/>
    <property type="project" value="TreeGrafter"/>
</dbReference>
<name>A0AAD8L2V1_TARER</name>
<dbReference type="PANTHER" id="PTHR17972:SF0">
    <property type="entry name" value="NUCLEOLAR PROTEIN 6"/>
    <property type="match status" value="1"/>
</dbReference>
<evidence type="ECO:0000256" key="4">
    <source>
        <dbReference type="ARBA" id="ARBA00023242"/>
    </source>
</evidence>
<evidence type="ECO:0000259" key="11">
    <source>
        <dbReference type="Pfam" id="PF17407"/>
    </source>
</evidence>
<dbReference type="PANTHER" id="PTHR17972">
    <property type="entry name" value="NUCLEOLAR RNA-ASSOCIATED PROTEIN"/>
    <property type="match status" value="1"/>
</dbReference>
<protein>
    <recommendedName>
        <fullName evidence="14">Nucleolar protein 6</fullName>
    </recommendedName>
</protein>
<proteinExistence type="inferred from homology"/>
<comment type="subcellular location">
    <subcellularLocation>
        <location evidence="1 5">Nucleus</location>
        <location evidence="1 5">Nucleolus</location>
    </subcellularLocation>
</comment>
<evidence type="ECO:0000259" key="10">
    <source>
        <dbReference type="Pfam" id="PF17406"/>
    </source>
</evidence>
<gene>
    <name evidence="12" type="ORF">QVD17_10194</name>
</gene>
<dbReference type="EMBL" id="JAUHHV010000002">
    <property type="protein sequence ID" value="KAK1433284.1"/>
    <property type="molecule type" value="Genomic_DNA"/>
</dbReference>
<keyword evidence="4 5" id="KW-0539">Nucleus</keyword>
<evidence type="ECO:0000256" key="2">
    <source>
        <dbReference type="ARBA" id="ARBA00006674"/>
    </source>
</evidence>
<dbReference type="InterPro" id="IPR035371">
    <property type="entry name" value="Nrap_D6"/>
</dbReference>
<organism evidence="12 13">
    <name type="scientific">Tagetes erecta</name>
    <name type="common">African marigold</name>
    <dbReference type="NCBI Taxonomy" id="13708"/>
    <lineage>
        <taxon>Eukaryota</taxon>
        <taxon>Viridiplantae</taxon>
        <taxon>Streptophyta</taxon>
        <taxon>Embryophyta</taxon>
        <taxon>Tracheophyta</taxon>
        <taxon>Spermatophyta</taxon>
        <taxon>Magnoliopsida</taxon>
        <taxon>eudicotyledons</taxon>
        <taxon>Gunneridae</taxon>
        <taxon>Pentapetalae</taxon>
        <taxon>asterids</taxon>
        <taxon>campanulids</taxon>
        <taxon>Asterales</taxon>
        <taxon>Asteraceae</taxon>
        <taxon>Asteroideae</taxon>
        <taxon>Heliantheae alliance</taxon>
        <taxon>Tageteae</taxon>
        <taxon>Tagetes</taxon>
    </lineage>
</organism>
<evidence type="ECO:0000259" key="9">
    <source>
        <dbReference type="Pfam" id="PF17405"/>
    </source>
</evidence>
<feature type="domain" description="Nrap protein" evidence="9">
    <location>
        <begin position="602"/>
        <end position="776"/>
    </location>
</feature>
<dbReference type="Pfam" id="PF17406">
    <property type="entry name" value="Nrap_D5"/>
    <property type="match status" value="1"/>
</dbReference>
<feature type="domain" description="Nrap protein" evidence="7">
    <location>
        <begin position="279"/>
        <end position="424"/>
    </location>
</feature>
<dbReference type="GO" id="GO:0034456">
    <property type="term" value="C:UTP-C complex"/>
    <property type="evidence" value="ECO:0007669"/>
    <property type="project" value="TreeGrafter"/>
</dbReference>
<dbReference type="GO" id="GO:0003723">
    <property type="term" value="F:RNA binding"/>
    <property type="evidence" value="ECO:0007669"/>
    <property type="project" value="UniProtKB-KW"/>
</dbReference>
<dbReference type="InterPro" id="IPR035368">
    <property type="entry name" value="Nrap_D3"/>
</dbReference>
<dbReference type="GO" id="GO:0032545">
    <property type="term" value="C:CURI complex"/>
    <property type="evidence" value="ECO:0007669"/>
    <property type="project" value="TreeGrafter"/>
</dbReference>
<evidence type="ECO:0000256" key="3">
    <source>
        <dbReference type="ARBA" id="ARBA00022884"/>
    </source>
</evidence>
<evidence type="ECO:0000256" key="5">
    <source>
        <dbReference type="RuleBase" id="RU364032"/>
    </source>
</evidence>
<dbReference type="InterPro" id="IPR035369">
    <property type="entry name" value="Nrap_D4"/>
</dbReference>
<dbReference type="InterPro" id="IPR035370">
    <property type="entry name" value="Nrap_D5"/>
</dbReference>
<evidence type="ECO:0008006" key="14">
    <source>
        <dbReference type="Google" id="ProtNLM"/>
    </source>
</evidence>
<accession>A0AAD8L2V1</accession>
<dbReference type="Proteomes" id="UP001229421">
    <property type="component" value="Unassembled WGS sequence"/>
</dbReference>
<reference evidence="12" key="1">
    <citation type="journal article" date="2023" name="bioRxiv">
        <title>Improved chromosome-level genome assembly for marigold (Tagetes erecta).</title>
        <authorList>
            <person name="Jiang F."/>
            <person name="Yuan L."/>
            <person name="Wang S."/>
            <person name="Wang H."/>
            <person name="Xu D."/>
            <person name="Wang A."/>
            <person name="Fan W."/>
        </authorList>
    </citation>
    <scope>NUCLEOTIDE SEQUENCE</scope>
    <source>
        <strain evidence="12">WSJ</strain>
        <tissue evidence="12">Leaf</tissue>
    </source>
</reference>
<sequence length="1089" mass="122969">MGFGLASFVHQNNTKKAPIHKPQLKPLHNHQSYSSIVSTTTTAMAAVDDYTDTVNLKISELMKEVQLDYSSTTTKTVDDVVLSITKCINNIPEDIQVTADLAPGFVRDIGADKVEFKFKRPKSIQIGGSYSIQCVVKPDVNVDVFIRLPKECFHEKDFLNHRYHGKRCLYLCIIKKYLESSSIVQKVEWPFFQNEARKPILVVYPAVKSAGLPGLSLRLIPTAESRFNVQKLNIERNNLHTLSGGVSEATPIYNNSLLEDMFMEHGAEVVKKAFLGWKALQEALVLLKVWGRQRSSLHTYDSLNGYLISIIMAYLASESGKARLNKAMTVMQIFRITLDFIASSKLWGSGIFFKPQGGSDMSKEERKKYVQYFPAVICDLSAHYNLAYRMTKGGLNELQAEAALALRCIDKCKEGGFVELFMTKIDYPAKFDYCMRINLKGKTEVSAQGFCSDNECWRLYENKVHSFLKEGLGDRAKLVRVTWKNATSTCSIVDGLSVLDKEPLMVGISVSLPEAIDQYTRGPFFGNKEEALKFRKFWGDVAELYQFKSGTRECVFWECKPAKRYLIIKRVTEYVLKRHLSLTEDKIMHALDQLDFSLVCDSEDLASDESLLESFATLSKRLRLLSDVPLGISSVQPLDSAFRHTSVFPPKPHPLANRNKGGSRIRSTCVQSMEVMIQLEGSGNWPMDDAAIEKTKAAFLLRIGECLQKDYGIKYCPSEEGVDVFLSGYVFRLKILHERGLDLLNGQAESYQVKRVSSTDKLLFLRSQHASMINGLSGRYPLYGPVVQLAKRWVAAHLFSASIMEEAIELVVAYIFQKALPFSAPCSRISGFLRFLRLLSEHDWTFTPMIVDINEDMTPDDEKEINDKFSLSRKAYEEGTGSITTAMYLATAYDKGSEAWTSSCPSIAELKRMAVYAKSSSNLLTKLIMQGQQDSYSWECIFRTPLNNYDAVILLHRDKLAHPERLLFPSELNQGKLVAQGNASKTFQPFLLTKGSTKDLQDELYINFDPLMCYVKDLEGAFPNTFKLWYDSFGCDAIGLTWEKENLKKRKREGEDDGDAKKNMTDTLKDVGKAGKGFVKSVYLLKVPK</sequence>
<feature type="domain" description="Nrap protein" evidence="8">
    <location>
        <begin position="429"/>
        <end position="581"/>
    </location>
</feature>
<keyword evidence="3 5" id="KW-0694">RNA-binding</keyword>
<feature type="domain" description="Nrap protein" evidence="10">
    <location>
        <begin position="780"/>
        <end position="933"/>
    </location>
</feature>
<keyword evidence="13" id="KW-1185">Reference proteome</keyword>
<evidence type="ECO:0000259" key="6">
    <source>
        <dbReference type="Pfam" id="PF03813"/>
    </source>
</evidence>
<dbReference type="Pfam" id="PF17403">
    <property type="entry name" value="Nrap_D2"/>
    <property type="match status" value="1"/>
</dbReference>
<dbReference type="GO" id="GO:0006364">
    <property type="term" value="P:rRNA processing"/>
    <property type="evidence" value="ECO:0007669"/>
    <property type="project" value="TreeGrafter"/>
</dbReference>
<dbReference type="Gene3D" id="1.10.1410.10">
    <property type="match status" value="1"/>
</dbReference>
<evidence type="ECO:0000313" key="12">
    <source>
        <dbReference type="EMBL" id="KAK1433284.1"/>
    </source>
</evidence>
<evidence type="ECO:0000259" key="7">
    <source>
        <dbReference type="Pfam" id="PF17403"/>
    </source>
</evidence>
<dbReference type="GO" id="GO:0032040">
    <property type="term" value="C:small-subunit processome"/>
    <property type="evidence" value="ECO:0007669"/>
    <property type="project" value="TreeGrafter"/>
</dbReference>
<dbReference type="InterPro" id="IPR035367">
    <property type="entry name" value="Nrap_D2"/>
</dbReference>
<dbReference type="Pfam" id="PF17405">
    <property type="entry name" value="Nrap_D4"/>
    <property type="match status" value="1"/>
</dbReference>
<dbReference type="InterPro" id="IPR035082">
    <property type="entry name" value="Nrap_D1"/>
</dbReference>
<evidence type="ECO:0000313" key="13">
    <source>
        <dbReference type="Proteomes" id="UP001229421"/>
    </source>
</evidence>
<evidence type="ECO:0000256" key="1">
    <source>
        <dbReference type="ARBA" id="ARBA00004604"/>
    </source>
</evidence>
<evidence type="ECO:0000259" key="8">
    <source>
        <dbReference type="Pfam" id="PF17404"/>
    </source>
</evidence>
<dbReference type="Pfam" id="PF03813">
    <property type="entry name" value="Nrap"/>
    <property type="match status" value="1"/>
</dbReference>
<dbReference type="Pfam" id="PF17404">
    <property type="entry name" value="Nrap_D3"/>
    <property type="match status" value="1"/>
</dbReference>
<dbReference type="InterPro" id="IPR005554">
    <property type="entry name" value="NOL6/Upt22"/>
</dbReference>
<dbReference type="AlphaFoldDB" id="A0AAD8L2V1"/>
<dbReference type="Pfam" id="PF17407">
    <property type="entry name" value="Nrap_D6"/>
    <property type="match status" value="1"/>
</dbReference>
<comment type="similarity">
    <text evidence="2 5">Belongs to the NRAP family.</text>
</comment>